<feature type="transmembrane region" description="Helical" evidence="1">
    <location>
        <begin position="76"/>
        <end position="99"/>
    </location>
</feature>
<evidence type="ECO:0008006" key="4">
    <source>
        <dbReference type="Google" id="ProtNLM"/>
    </source>
</evidence>
<organism evidence="2 3">
    <name type="scientific">Paenibacillus shunpengii</name>
    <dbReference type="NCBI Taxonomy" id="2054424"/>
    <lineage>
        <taxon>Bacteria</taxon>
        <taxon>Bacillati</taxon>
        <taxon>Bacillota</taxon>
        <taxon>Bacilli</taxon>
        <taxon>Bacillales</taxon>
        <taxon>Paenibacillaceae</taxon>
        <taxon>Paenibacillus</taxon>
    </lineage>
</organism>
<evidence type="ECO:0000313" key="2">
    <source>
        <dbReference type="EMBL" id="MFD2701143.1"/>
    </source>
</evidence>
<dbReference type="RefSeq" id="WP_379262277.1">
    <property type="nucleotide sequence ID" value="NZ_JBHUMJ010000002.1"/>
</dbReference>
<name>A0ABW5SPE7_9BACL</name>
<gene>
    <name evidence="2" type="ORF">ACFSVM_11765</name>
</gene>
<protein>
    <recommendedName>
        <fullName evidence="4">DUF4306 domain-containing protein</fullName>
    </recommendedName>
</protein>
<accession>A0ABW5SPE7</accession>
<sequence>MKLRTLVLLSIIIGFLLAAISPIFDSDVIKDAEQLNHHELGLPFPFLVQHTTLTPMEDAFPFELGMLDPREHPSSIIPFSYFLNGLFYSGTVCLILWIANRVYIIIRR</sequence>
<keyword evidence="1" id="KW-1133">Transmembrane helix</keyword>
<evidence type="ECO:0000313" key="3">
    <source>
        <dbReference type="Proteomes" id="UP001597540"/>
    </source>
</evidence>
<keyword evidence="1" id="KW-0472">Membrane</keyword>
<comment type="caution">
    <text evidence="2">The sequence shown here is derived from an EMBL/GenBank/DDBJ whole genome shotgun (WGS) entry which is preliminary data.</text>
</comment>
<dbReference type="EMBL" id="JBHUMJ010000002">
    <property type="protein sequence ID" value="MFD2701143.1"/>
    <property type="molecule type" value="Genomic_DNA"/>
</dbReference>
<keyword evidence="3" id="KW-1185">Reference proteome</keyword>
<proteinExistence type="predicted"/>
<dbReference type="Proteomes" id="UP001597540">
    <property type="component" value="Unassembled WGS sequence"/>
</dbReference>
<reference evidence="3" key="1">
    <citation type="journal article" date="2019" name="Int. J. Syst. Evol. Microbiol.">
        <title>The Global Catalogue of Microorganisms (GCM) 10K type strain sequencing project: providing services to taxonomists for standard genome sequencing and annotation.</title>
        <authorList>
            <consortium name="The Broad Institute Genomics Platform"/>
            <consortium name="The Broad Institute Genome Sequencing Center for Infectious Disease"/>
            <person name="Wu L."/>
            <person name="Ma J."/>
        </authorList>
    </citation>
    <scope>NUCLEOTIDE SEQUENCE [LARGE SCALE GENOMIC DNA]</scope>
    <source>
        <strain evidence="3">KCTC 33849</strain>
    </source>
</reference>
<evidence type="ECO:0000256" key="1">
    <source>
        <dbReference type="SAM" id="Phobius"/>
    </source>
</evidence>
<keyword evidence="1" id="KW-0812">Transmembrane</keyword>